<comment type="caution">
    <text evidence="2">The sequence shown here is derived from an EMBL/GenBank/DDBJ whole genome shotgun (WGS) entry which is preliminary data.</text>
</comment>
<evidence type="ECO:0000313" key="3">
    <source>
        <dbReference type="Proteomes" id="UP001372834"/>
    </source>
</evidence>
<dbReference type="EMBL" id="JAWJWE010000004">
    <property type="protein sequence ID" value="KAK6636397.1"/>
    <property type="molecule type" value="Genomic_DNA"/>
</dbReference>
<sequence>MVSHQEETSEEKVVKGNRVYRADGESQRERRQKAEKRVKDREREREREKDRNYTEGSSELSLARRI</sequence>
<dbReference type="Proteomes" id="UP001372834">
    <property type="component" value="Unassembled WGS sequence"/>
</dbReference>
<protein>
    <submittedName>
        <fullName evidence="2">Uncharacterized protein</fullName>
    </submittedName>
</protein>
<feature type="region of interest" description="Disordered" evidence="1">
    <location>
        <begin position="1"/>
        <end position="66"/>
    </location>
</feature>
<gene>
    <name evidence="2" type="ORF">RUM43_010057</name>
</gene>
<feature type="compositionally biased region" description="Basic and acidic residues" evidence="1">
    <location>
        <begin position="35"/>
        <end position="53"/>
    </location>
</feature>
<evidence type="ECO:0000256" key="1">
    <source>
        <dbReference type="SAM" id="MobiDB-lite"/>
    </source>
</evidence>
<organism evidence="2 3">
    <name type="scientific">Polyplax serrata</name>
    <name type="common">Common mouse louse</name>
    <dbReference type="NCBI Taxonomy" id="468196"/>
    <lineage>
        <taxon>Eukaryota</taxon>
        <taxon>Metazoa</taxon>
        <taxon>Ecdysozoa</taxon>
        <taxon>Arthropoda</taxon>
        <taxon>Hexapoda</taxon>
        <taxon>Insecta</taxon>
        <taxon>Pterygota</taxon>
        <taxon>Neoptera</taxon>
        <taxon>Paraneoptera</taxon>
        <taxon>Psocodea</taxon>
        <taxon>Troctomorpha</taxon>
        <taxon>Phthiraptera</taxon>
        <taxon>Anoplura</taxon>
        <taxon>Polyplacidae</taxon>
        <taxon>Polyplax</taxon>
    </lineage>
</organism>
<name>A0AAN8Q490_POLSC</name>
<proteinExistence type="predicted"/>
<evidence type="ECO:0000313" key="2">
    <source>
        <dbReference type="EMBL" id="KAK6636397.1"/>
    </source>
</evidence>
<reference evidence="2 3" key="1">
    <citation type="submission" date="2023-10" db="EMBL/GenBank/DDBJ databases">
        <title>Genomes of two closely related lineages of the louse Polyplax serrata with different host specificities.</title>
        <authorList>
            <person name="Martinu J."/>
            <person name="Tarabai H."/>
            <person name="Stefka J."/>
            <person name="Hypsa V."/>
        </authorList>
    </citation>
    <scope>NUCLEOTIDE SEQUENCE [LARGE SCALE GENOMIC DNA]</scope>
    <source>
        <strain evidence="2">HR10_N</strain>
    </source>
</reference>
<dbReference type="AlphaFoldDB" id="A0AAN8Q490"/>
<accession>A0AAN8Q490</accession>
<feature type="compositionally biased region" description="Basic and acidic residues" evidence="1">
    <location>
        <begin position="1"/>
        <end position="29"/>
    </location>
</feature>